<keyword evidence="2" id="KW-1185">Reference proteome</keyword>
<accession>A0A0N4VX71</accession>
<organism evidence="3">
    <name type="scientific">Haemonchus placei</name>
    <name type="common">Barber's pole worm</name>
    <dbReference type="NCBI Taxonomy" id="6290"/>
    <lineage>
        <taxon>Eukaryota</taxon>
        <taxon>Metazoa</taxon>
        <taxon>Ecdysozoa</taxon>
        <taxon>Nematoda</taxon>
        <taxon>Chromadorea</taxon>
        <taxon>Rhabditida</taxon>
        <taxon>Rhabditina</taxon>
        <taxon>Rhabditomorpha</taxon>
        <taxon>Strongyloidea</taxon>
        <taxon>Trichostrongylidae</taxon>
        <taxon>Haemonchus</taxon>
    </lineage>
</organism>
<evidence type="ECO:0000313" key="1">
    <source>
        <dbReference type="EMBL" id="VDO11848.1"/>
    </source>
</evidence>
<dbReference type="EMBL" id="UZAF01002987">
    <property type="protein sequence ID" value="VDO11848.1"/>
    <property type="molecule type" value="Genomic_DNA"/>
</dbReference>
<proteinExistence type="predicted"/>
<reference evidence="3" key="1">
    <citation type="submission" date="2017-02" db="UniProtKB">
        <authorList>
            <consortium name="WormBaseParasite"/>
        </authorList>
    </citation>
    <scope>IDENTIFICATION</scope>
</reference>
<name>A0A0N4VX71_HAEPC</name>
<sequence length="79" mass="9018">MVVIGFQQSFHDIQLTIRASNEQRCITLWGTTIEYRIVILHGNVSKDPISCFNISLSASNHQLSMCLIQLVIFELCKFC</sequence>
<dbReference type="WBParaSite" id="HPLM_0000189101-mRNA-1">
    <property type="protein sequence ID" value="HPLM_0000189101-mRNA-1"/>
    <property type="gene ID" value="HPLM_0000189101"/>
</dbReference>
<evidence type="ECO:0000313" key="3">
    <source>
        <dbReference type="WBParaSite" id="HPLM_0000189101-mRNA-1"/>
    </source>
</evidence>
<evidence type="ECO:0000313" key="2">
    <source>
        <dbReference type="Proteomes" id="UP000268014"/>
    </source>
</evidence>
<protein>
    <submittedName>
        <fullName evidence="3">Ovule protein</fullName>
    </submittedName>
</protein>
<reference evidence="1 2" key="2">
    <citation type="submission" date="2018-11" db="EMBL/GenBank/DDBJ databases">
        <authorList>
            <consortium name="Pathogen Informatics"/>
        </authorList>
    </citation>
    <scope>NUCLEOTIDE SEQUENCE [LARGE SCALE GENOMIC DNA]</scope>
    <source>
        <strain evidence="1 2">MHpl1</strain>
    </source>
</reference>
<gene>
    <name evidence="1" type="ORF">HPLM_LOCUS1887</name>
</gene>
<dbReference type="Proteomes" id="UP000268014">
    <property type="component" value="Unassembled WGS sequence"/>
</dbReference>
<dbReference type="AlphaFoldDB" id="A0A0N4VX71"/>